<protein>
    <submittedName>
        <fullName evidence="2">Uncharacterized protein</fullName>
    </submittedName>
</protein>
<name>A0A1V2IIR7_9ACTN</name>
<evidence type="ECO:0000313" key="2">
    <source>
        <dbReference type="EMBL" id="ONH32321.1"/>
    </source>
</evidence>
<dbReference type="OrthoDB" id="3213282at2"/>
<gene>
    <name evidence="2" type="ORF">BL253_06070</name>
</gene>
<dbReference type="Proteomes" id="UP000188929">
    <property type="component" value="Unassembled WGS sequence"/>
</dbReference>
<accession>A0A1V2IIR7</accession>
<reference evidence="3" key="1">
    <citation type="submission" date="2016-10" db="EMBL/GenBank/DDBJ databases">
        <title>Frankia sp. NRRL B-16386 Genome sequencing.</title>
        <authorList>
            <person name="Ghodhbane-Gtari F."/>
            <person name="Swanson E."/>
            <person name="Gueddou A."/>
            <person name="Hezbri K."/>
            <person name="Ktari K."/>
            <person name="Nouioui I."/>
            <person name="Morris K."/>
            <person name="Simpson S."/>
            <person name="Abebe-Akele F."/>
            <person name="Thomas K."/>
            <person name="Gtari M."/>
            <person name="Tisa L.S."/>
        </authorList>
    </citation>
    <scope>NUCLEOTIDE SEQUENCE [LARGE SCALE GENOMIC DNA]</scope>
    <source>
        <strain evidence="3">NRRL B-16386</strain>
    </source>
</reference>
<feature type="compositionally biased region" description="Low complexity" evidence="1">
    <location>
        <begin position="34"/>
        <end position="50"/>
    </location>
</feature>
<dbReference type="RefSeq" id="WP_076814388.1">
    <property type="nucleotide sequence ID" value="NZ_MOMC01000012.1"/>
</dbReference>
<dbReference type="AlphaFoldDB" id="A0A1V2IIR7"/>
<proteinExistence type="predicted"/>
<comment type="caution">
    <text evidence="2">The sequence shown here is derived from an EMBL/GenBank/DDBJ whole genome shotgun (WGS) entry which is preliminary data.</text>
</comment>
<feature type="region of interest" description="Disordered" evidence="1">
    <location>
        <begin position="30"/>
        <end position="61"/>
    </location>
</feature>
<organism evidence="2 3">
    <name type="scientific">Pseudofrankia asymbiotica</name>
    <dbReference type="NCBI Taxonomy" id="1834516"/>
    <lineage>
        <taxon>Bacteria</taxon>
        <taxon>Bacillati</taxon>
        <taxon>Actinomycetota</taxon>
        <taxon>Actinomycetes</taxon>
        <taxon>Frankiales</taxon>
        <taxon>Frankiaceae</taxon>
        <taxon>Pseudofrankia</taxon>
    </lineage>
</organism>
<sequence length="216" mass="21726">MRRGQVAALAAGGAVVVAAGVTALLLTTGGGGPAPAAGTSTAAVTTRGTPPVATSPPDNLTPAQRALAATLGPLRVRDCVPAPPDRVTEPPGQGLSPDQGVDAAILCQTNVIAGEPGPAEVVARHYRDAATLKADADRRAGAINDIGSCAAGEPSTETWGRSTRQLGTFLCDRVAPGAPDARFAVFWTVTADQSALSAASPDSAGLIAWWRDFTKP</sequence>
<evidence type="ECO:0000256" key="1">
    <source>
        <dbReference type="SAM" id="MobiDB-lite"/>
    </source>
</evidence>
<keyword evidence="3" id="KW-1185">Reference proteome</keyword>
<dbReference type="STRING" id="1834516.BL253_06070"/>
<evidence type="ECO:0000313" key="3">
    <source>
        <dbReference type="Proteomes" id="UP000188929"/>
    </source>
</evidence>
<dbReference type="EMBL" id="MOMC01000012">
    <property type="protein sequence ID" value="ONH32321.1"/>
    <property type="molecule type" value="Genomic_DNA"/>
</dbReference>